<accession>Q6KI89</accession>
<evidence type="ECO:0000313" key="11">
    <source>
        <dbReference type="Proteomes" id="UP000009072"/>
    </source>
</evidence>
<evidence type="ECO:0000256" key="2">
    <source>
        <dbReference type="ARBA" id="ARBA00005170"/>
    </source>
</evidence>
<comment type="pathway">
    <text evidence="2 9">Polyol metabolism; (R,R)-butane-2,3-diol biosynthesis; (R,R)-butane-2,3-diol from pyruvate: step 2/3.</text>
</comment>
<evidence type="ECO:0000256" key="8">
    <source>
        <dbReference type="ARBA" id="ARBA00023239"/>
    </source>
</evidence>
<evidence type="ECO:0000313" key="10">
    <source>
        <dbReference type="EMBL" id="AAT27687.1"/>
    </source>
</evidence>
<gene>
    <name evidence="10" type="primary">alsD</name>
    <name evidence="10" type="ordered locus">MMOB2010</name>
</gene>
<protein>
    <recommendedName>
        <fullName evidence="5 9">Alpha-acetolactate decarboxylase</fullName>
        <ecNumber evidence="4 9">4.1.1.5</ecNumber>
    </recommendedName>
</protein>
<dbReference type="eggNOG" id="COG3527">
    <property type="taxonomic scope" value="Bacteria"/>
</dbReference>
<comment type="similarity">
    <text evidence="3 9">Belongs to the alpha-acetolactate decarboxylase family.</text>
</comment>
<organism evidence="10 11">
    <name type="scientific">Mycoplasma mobile (strain ATCC 43663 / 163K / NCTC 11711)</name>
    <name type="common">Mesomycoplasma mobile</name>
    <dbReference type="NCBI Taxonomy" id="267748"/>
    <lineage>
        <taxon>Bacteria</taxon>
        <taxon>Bacillati</taxon>
        <taxon>Mycoplasmatota</taxon>
        <taxon>Mycoplasmoidales</taxon>
        <taxon>Metamycoplasmataceae</taxon>
        <taxon>Mesomycoplasma</taxon>
    </lineage>
</organism>
<evidence type="ECO:0000256" key="4">
    <source>
        <dbReference type="ARBA" id="ARBA00013204"/>
    </source>
</evidence>
<dbReference type="InterPro" id="IPR005128">
    <property type="entry name" value="Acetolactate_a_deCO2ase"/>
</dbReference>
<keyword evidence="8 9" id="KW-0456">Lyase</keyword>
<keyword evidence="11" id="KW-1185">Reference proteome</keyword>
<comment type="catalytic activity">
    <reaction evidence="1 9">
        <text>(2S)-2-acetolactate + H(+) = (R)-acetoin + CO2</text>
        <dbReference type="Rhea" id="RHEA:21580"/>
        <dbReference type="ChEBI" id="CHEBI:15378"/>
        <dbReference type="ChEBI" id="CHEBI:15686"/>
        <dbReference type="ChEBI" id="CHEBI:16526"/>
        <dbReference type="ChEBI" id="CHEBI:58476"/>
        <dbReference type="EC" id="4.1.1.5"/>
    </reaction>
</comment>
<name>Q6KI89_MYCM1</name>
<dbReference type="Proteomes" id="UP000009072">
    <property type="component" value="Chromosome"/>
</dbReference>
<reference evidence="10 11" key="1">
    <citation type="journal article" date="2004" name="Genome Res.">
        <title>The complete genome and proteome of Mycoplasma mobile.</title>
        <authorList>
            <person name="Jaffe J.D."/>
            <person name="Stange-Thomann N."/>
            <person name="Smith C."/>
            <person name="DeCaprio D."/>
            <person name="Fisher S."/>
            <person name="Butler J."/>
            <person name="Calvo S."/>
            <person name="Elkins T."/>
            <person name="FitzGerald M.G."/>
            <person name="Hafez N."/>
            <person name="Kodira C.D."/>
            <person name="Major J."/>
            <person name="Wang S."/>
            <person name="Wilkinson J."/>
            <person name="Nicol R."/>
            <person name="Nusbaum C."/>
            <person name="Birren B."/>
            <person name="Berg H.C."/>
            <person name="Church G.M."/>
        </authorList>
    </citation>
    <scope>NUCLEOTIDE SEQUENCE [LARGE SCALE GENOMIC DNA]</scope>
    <source>
        <strain evidence="11">ATCC 43663 / 163K / NCTC 11711</strain>
    </source>
</reference>
<sequence>MNKKTLYQANTFATIQNKHYKGDMSLLEVLKKGKFGVGTFNYTDGEFILKDGIPYLADTNMNLVKPSEKLFLPLYSVGDINNSQKSYKLSSSMKMKDFLLFLENQLNLKNYPALLNIEVSLESALLRSIKKQEEPFLNFIDSLKKYEVRKELKNLEGSLIGVWYPKHLQPINNSGFHFHFIDKTNKIGGHLLDFEIKPNIKIAFEEKTNLVVEFSENEDLKNLTII</sequence>
<dbReference type="AlphaFoldDB" id="Q6KI89"/>
<dbReference type="Gene3D" id="3.30.1330.80">
    <property type="entry name" value="Hypothetical protein, similar to alpha- acetolactate decarboxylase, domain 2"/>
    <property type="match status" value="2"/>
</dbReference>
<evidence type="ECO:0000256" key="3">
    <source>
        <dbReference type="ARBA" id="ARBA00007106"/>
    </source>
</evidence>
<dbReference type="PIRSF" id="PIRSF001332">
    <property type="entry name" value="Acetolac_decarb"/>
    <property type="match status" value="1"/>
</dbReference>
<dbReference type="RefSeq" id="WP_011264721.1">
    <property type="nucleotide sequence ID" value="NC_006908.1"/>
</dbReference>
<evidence type="ECO:0000256" key="9">
    <source>
        <dbReference type="PIRNR" id="PIRNR001332"/>
    </source>
</evidence>
<dbReference type="GO" id="GO:0045151">
    <property type="term" value="P:acetoin biosynthetic process"/>
    <property type="evidence" value="ECO:0007669"/>
    <property type="project" value="UniProtKB-UniRule"/>
</dbReference>
<dbReference type="STRING" id="267748.MMOB2010"/>
<keyword evidence="6 9" id="KW-0210">Decarboxylase</keyword>
<keyword evidence="7 9" id="KW-0005">Acetoin biosynthesis</keyword>
<dbReference type="EMBL" id="AE017308">
    <property type="protein sequence ID" value="AAT27687.1"/>
    <property type="molecule type" value="Genomic_DNA"/>
</dbReference>
<evidence type="ECO:0000256" key="7">
    <source>
        <dbReference type="ARBA" id="ARBA00023061"/>
    </source>
</evidence>
<dbReference type="UniPathway" id="UPA00626">
    <property type="reaction ID" value="UER00678"/>
</dbReference>
<dbReference type="PANTHER" id="PTHR35524">
    <property type="entry name" value="ALPHA-ACETOLACTATE DECARBOXYLASE"/>
    <property type="match status" value="1"/>
</dbReference>
<evidence type="ECO:0000256" key="1">
    <source>
        <dbReference type="ARBA" id="ARBA00001784"/>
    </source>
</evidence>
<proteinExistence type="inferred from homology"/>
<dbReference type="OrthoDB" id="8612680at2"/>
<dbReference type="HOGENOM" id="CLU_072561_0_0_14"/>
<evidence type="ECO:0000256" key="5">
    <source>
        <dbReference type="ARBA" id="ARBA00020164"/>
    </source>
</evidence>
<dbReference type="PANTHER" id="PTHR35524:SF1">
    <property type="entry name" value="ALPHA-ACETOLACTATE DECARBOXYLASE"/>
    <property type="match status" value="1"/>
</dbReference>
<evidence type="ECO:0000256" key="6">
    <source>
        <dbReference type="ARBA" id="ARBA00022793"/>
    </source>
</evidence>
<dbReference type="SUPFAM" id="SSF117856">
    <property type="entry name" value="AF0104/ALDC/Ptd012-like"/>
    <property type="match status" value="1"/>
</dbReference>
<dbReference type="Pfam" id="PF03306">
    <property type="entry name" value="AAL_decarboxy"/>
    <property type="match status" value="1"/>
</dbReference>
<dbReference type="EC" id="4.1.1.5" evidence="4 9"/>
<dbReference type="GO" id="GO:0047605">
    <property type="term" value="F:acetolactate decarboxylase activity"/>
    <property type="evidence" value="ECO:0007669"/>
    <property type="project" value="UniProtKB-UniRule"/>
</dbReference>
<dbReference type="KEGG" id="mmo:MMOB2010"/>